<dbReference type="InterPro" id="IPR001173">
    <property type="entry name" value="Glyco_trans_2-like"/>
</dbReference>
<accession>A0ABW3ZSK6</accession>
<proteinExistence type="inferred from homology"/>
<evidence type="ECO:0000313" key="4">
    <source>
        <dbReference type="Proteomes" id="UP001597178"/>
    </source>
</evidence>
<feature type="domain" description="Glycosyltransferase 2-like" evidence="2">
    <location>
        <begin position="202"/>
        <end position="312"/>
    </location>
</feature>
<dbReference type="EMBL" id="JBHTNH010000007">
    <property type="protein sequence ID" value="MFD1361133.1"/>
    <property type="molecule type" value="Genomic_DNA"/>
</dbReference>
<dbReference type="Proteomes" id="UP001597178">
    <property type="component" value="Unassembled WGS sequence"/>
</dbReference>
<comment type="similarity">
    <text evidence="1">Belongs to the glycosyltransferase 2 family.</text>
</comment>
<gene>
    <name evidence="3" type="ORF">ACFQ4A_05540</name>
</gene>
<sequence length="426" mass="48815">MNDITAIFIHYSDPTALSKALMSLNSIRSRMKGVIVFQQGKGGIKRVPEVDWSDRIRLIPIEDQDEGDLLQDTINMIDTPYVLWLSGTDYLSSALTPDFLQLAGDQSVLGTVKHHRNITIQQPLLVCTSFLKQHPLLSSSELPFKEARLPAWLSRVPDSEKFFKDGLVKEARISNAKSTIEKQMFIEKYQLRKADTKHPSLSIIMSAYNMEAYVQTAVSSCLMQNEQVEQLLIIDDGSTDNTWQRLKRYRDHPRVYMFSKGNGGKARALNALLPHATSDFILELDVDDWLDPDAVSTIKQQLAGLPDDVAVVYGNFRKWKQLQDDVLFKGIAKGTAVRGRKDLLAYRFPLGPRIYRTSVLKKDGGFPVIDFAEGRLYEDISVLNRLIKHHRFQYRDFTVYNIREHTESITRQYHASWQDFLETLEE</sequence>
<dbReference type="PANTHER" id="PTHR22916">
    <property type="entry name" value="GLYCOSYLTRANSFERASE"/>
    <property type="match status" value="1"/>
</dbReference>
<evidence type="ECO:0000256" key="1">
    <source>
        <dbReference type="ARBA" id="ARBA00006739"/>
    </source>
</evidence>
<dbReference type="RefSeq" id="WP_382398417.1">
    <property type="nucleotide sequence ID" value="NZ_JBHTNH010000007.1"/>
</dbReference>
<dbReference type="Pfam" id="PF00535">
    <property type="entry name" value="Glycos_transf_2"/>
    <property type="match status" value="1"/>
</dbReference>
<organism evidence="3 4">
    <name type="scientific">Lentibacillus salinarum</name>
    <dbReference type="NCBI Taxonomy" id="446820"/>
    <lineage>
        <taxon>Bacteria</taxon>
        <taxon>Bacillati</taxon>
        <taxon>Bacillota</taxon>
        <taxon>Bacilli</taxon>
        <taxon>Bacillales</taxon>
        <taxon>Bacillaceae</taxon>
        <taxon>Lentibacillus</taxon>
    </lineage>
</organism>
<protein>
    <submittedName>
        <fullName evidence="3">Glycosyltransferase family 2 protein</fullName>
    </submittedName>
</protein>
<name>A0ABW3ZSK6_9BACI</name>
<dbReference type="CDD" id="cd00761">
    <property type="entry name" value="Glyco_tranf_GTA_type"/>
    <property type="match status" value="1"/>
</dbReference>
<dbReference type="PANTHER" id="PTHR22916:SF3">
    <property type="entry name" value="UDP-GLCNAC:BETAGAL BETA-1,3-N-ACETYLGLUCOSAMINYLTRANSFERASE-LIKE PROTEIN 1"/>
    <property type="match status" value="1"/>
</dbReference>
<dbReference type="Gene3D" id="3.90.550.10">
    <property type="entry name" value="Spore Coat Polysaccharide Biosynthesis Protein SpsA, Chain A"/>
    <property type="match status" value="1"/>
</dbReference>
<evidence type="ECO:0000259" key="2">
    <source>
        <dbReference type="Pfam" id="PF00535"/>
    </source>
</evidence>
<keyword evidence="4" id="KW-1185">Reference proteome</keyword>
<reference evidence="4" key="1">
    <citation type="journal article" date="2019" name="Int. J. Syst. Evol. Microbiol.">
        <title>The Global Catalogue of Microorganisms (GCM) 10K type strain sequencing project: providing services to taxonomists for standard genome sequencing and annotation.</title>
        <authorList>
            <consortium name="The Broad Institute Genomics Platform"/>
            <consortium name="The Broad Institute Genome Sequencing Center for Infectious Disease"/>
            <person name="Wu L."/>
            <person name="Ma J."/>
        </authorList>
    </citation>
    <scope>NUCLEOTIDE SEQUENCE [LARGE SCALE GENOMIC DNA]</scope>
    <source>
        <strain evidence="4">CCUG 54822</strain>
    </source>
</reference>
<dbReference type="SUPFAM" id="SSF53448">
    <property type="entry name" value="Nucleotide-diphospho-sugar transferases"/>
    <property type="match status" value="1"/>
</dbReference>
<dbReference type="InterPro" id="IPR029044">
    <property type="entry name" value="Nucleotide-diphossugar_trans"/>
</dbReference>
<comment type="caution">
    <text evidence="3">The sequence shown here is derived from an EMBL/GenBank/DDBJ whole genome shotgun (WGS) entry which is preliminary data.</text>
</comment>
<evidence type="ECO:0000313" key="3">
    <source>
        <dbReference type="EMBL" id="MFD1361133.1"/>
    </source>
</evidence>